<evidence type="ECO:0000313" key="1">
    <source>
        <dbReference type="EMBL" id="EFP93440.2"/>
    </source>
</evidence>
<dbReference type="HOGENOM" id="CLU_1939185_0_0_1"/>
<dbReference type="InParanoid" id="E3LA81"/>
<evidence type="ECO:0000313" key="2">
    <source>
        <dbReference type="Proteomes" id="UP000008783"/>
    </source>
</evidence>
<organism evidence="1 2">
    <name type="scientific">Puccinia graminis f. sp. tritici (strain CRL 75-36-700-3 / race SCCL)</name>
    <name type="common">Black stem rust fungus</name>
    <dbReference type="NCBI Taxonomy" id="418459"/>
    <lineage>
        <taxon>Eukaryota</taxon>
        <taxon>Fungi</taxon>
        <taxon>Dikarya</taxon>
        <taxon>Basidiomycota</taxon>
        <taxon>Pucciniomycotina</taxon>
        <taxon>Pucciniomycetes</taxon>
        <taxon>Pucciniales</taxon>
        <taxon>Pucciniaceae</taxon>
        <taxon>Puccinia</taxon>
    </lineage>
</organism>
<accession>E3LA81</accession>
<reference key="1">
    <citation type="submission" date="2007-01" db="EMBL/GenBank/DDBJ databases">
        <title>The Genome Sequence of Puccinia graminis f. sp. tritici Strain CRL 75-36-700-3.</title>
        <authorList>
            <consortium name="The Broad Institute Genome Sequencing Platform"/>
            <person name="Birren B."/>
            <person name="Lander E."/>
            <person name="Galagan J."/>
            <person name="Nusbaum C."/>
            <person name="Devon K."/>
            <person name="Cuomo C."/>
            <person name="Jaffe D."/>
            <person name="Butler J."/>
            <person name="Alvarez P."/>
            <person name="Gnerre S."/>
            <person name="Grabherr M."/>
            <person name="Mauceli E."/>
            <person name="Brockman W."/>
            <person name="Young S."/>
            <person name="LaButti K."/>
            <person name="Sykes S."/>
            <person name="DeCaprio D."/>
            <person name="Crawford M."/>
            <person name="Koehrsen M."/>
            <person name="Engels R."/>
            <person name="Montgomery P."/>
            <person name="Pearson M."/>
            <person name="Howarth C."/>
            <person name="Larson L."/>
            <person name="White J."/>
            <person name="Zeng Q."/>
            <person name="Kodira C."/>
            <person name="Yandava C."/>
            <person name="Alvarado L."/>
            <person name="O'Leary S."/>
            <person name="Szabo L."/>
            <person name="Dean R."/>
            <person name="Schein J."/>
        </authorList>
    </citation>
    <scope>NUCLEOTIDE SEQUENCE</scope>
    <source>
        <strain>CRL 75-36-700-3</strain>
    </source>
</reference>
<name>E3LA81_PUCGT</name>
<dbReference type="KEGG" id="pgr:PGTG_19243"/>
<dbReference type="EMBL" id="DS178393">
    <property type="protein sequence ID" value="EFP93440.2"/>
    <property type="molecule type" value="Genomic_DNA"/>
</dbReference>
<dbReference type="GeneID" id="10537548"/>
<dbReference type="Proteomes" id="UP000008783">
    <property type="component" value="Unassembled WGS sequence"/>
</dbReference>
<sequence>MAGIFNGWLFIQTHGAPQVTIFDLEDWDSTPEMKETVKQELRDNRWTDATESHCTKKSTIDLAHRRLKIDYSPREHAVCITNYNNEGGPSLHYLLRDGQAERFFRHTISPNEEHIIPFEEGHWLMTWIRN</sequence>
<dbReference type="VEuPathDB" id="FungiDB:PGTG_19243"/>
<dbReference type="AlphaFoldDB" id="E3LA81"/>
<protein>
    <submittedName>
        <fullName evidence="1">Uncharacterized protein</fullName>
    </submittedName>
</protein>
<dbReference type="RefSeq" id="XP_003337859.2">
    <property type="nucleotide sequence ID" value="XM_003337811.2"/>
</dbReference>
<reference evidence="2" key="2">
    <citation type="journal article" date="2011" name="Proc. Natl. Acad. Sci. U.S.A.">
        <title>Obligate biotrophy features unraveled by the genomic analysis of rust fungi.</title>
        <authorList>
            <person name="Duplessis S."/>
            <person name="Cuomo C.A."/>
            <person name="Lin Y.-C."/>
            <person name="Aerts A."/>
            <person name="Tisserant E."/>
            <person name="Veneault-Fourrey C."/>
            <person name="Joly D.L."/>
            <person name="Hacquard S."/>
            <person name="Amselem J."/>
            <person name="Cantarel B.L."/>
            <person name="Chiu R."/>
            <person name="Coutinho P.M."/>
            <person name="Feau N."/>
            <person name="Field M."/>
            <person name="Frey P."/>
            <person name="Gelhaye E."/>
            <person name="Goldberg J."/>
            <person name="Grabherr M.G."/>
            <person name="Kodira C.D."/>
            <person name="Kohler A."/>
            <person name="Kuees U."/>
            <person name="Lindquist E.A."/>
            <person name="Lucas S.M."/>
            <person name="Mago R."/>
            <person name="Mauceli E."/>
            <person name="Morin E."/>
            <person name="Murat C."/>
            <person name="Pangilinan J.L."/>
            <person name="Park R."/>
            <person name="Pearson M."/>
            <person name="Quesneville H."/>
            <person name="Rouhier N."/>
            <person name="Sakthikumar S."/>
            <person name="Salamov A.A."/>
            <person name="Schmutz J."/>
            <person name="Selles B."/>
            <person name="Shapiro H."/>
            <person name="Tanguay P."/>
            <person name="Tuskan G.A."/>
            <person name="Henrissat B."/>
            <person name="Van de Peer Y."/>
            <person name="Rouze P."/>
            <person name="Ellis J.G."/>
            <person name="Dodds P.N."/>
            <person name="Schein J.E."/>
            <person name="Zhong S."/>
            <person name="Hamelin R.C."/>
            <person name="Grigoriev I.V."/>
            <person name="Szabo L.J."/>
            <person name="Martin F."/>
        </authorList>
    </citation>
    <scope>NUCLEOTIDE SEQUENCE [LARGE SCALE GENOMIC DNA]</scope>
    <source>
        <strain evidence="2">CRL 75-36-700-3 / race SCCL</strain>
    </source>
</reference>
<gene>
    <name evidence="1" type="ORF">PGTG_19243</name>
</gene>
<proteinExistence type="predicted"/>
<keyword evidence="2" id="KW-1185">Reference proteome</keyword>